<dbReference type="PANTHER" id="PTHR43791">
    <property type="entry name" value="PERMEASE-RELATED"/>
    <property type="match status" value="1"/>
</dbReference>
<keyword evidence="9" id="KW-1185">Reference proteome</keyword>
<feature type="transmembrane region" description="Helical" evidence="6">
    <location>
        <begin position="121"/>
        <end position="142"/>
    </location>
</feature>
<keyword evidence="4 6" id="KW-1133">Transmembrane helix</keyword>
<feature type="transmembrane region" description="Helical" evidence="6">
    <location>
        <begin position="291"/>
        <end position="311"/>
    </location>
</feature>
<dbReference type="Gene3D" id="1.20.1250.20">
    <property type="entry name" value="MFS general substrate transporter like domains"/>
    <property type="match status" value="2"/>
</dbReference>
<gene>
    <name evidence="8" type="primary">ttuB_6</name>
    <name evidence="8" type="ORF">SPACI_039960</name>
</gene>
<dbReference type="CDD" id="cd17319">
    <property type="entry name" value="MFS_ExuT_GudP_like"/>
    <property type="match status" value="1"/>
</dbReference>
<dbReference type="InterPro" id="IPR036259">
    <property type="entry name" value="MFS_trans_sf"/>
</dbReference>
<protein>
    <submittedName>
        <fullName evidence="8">Tartrate transporter</fullName>
    </submittedName>
</protein>
<evidence type="ECO:0000313" key="8">
    <source>
        <dbReference type="EMBL" id="XFO73888.1"/>
    </source>
</evidence>
<comment type="subcellular location">
    <subcellularLocation>
        <location evidence="1">Cell membrane</location>
        <topology evidence="1">Multi-pass membrane protein</topology>
    </subcellularLocation>
</comment>
<dbReference type="SUPFAM" id="SSF103473">
    <property type="entry name" value="MFS general substrate transporter"/>
    <property type="match status" value="1"/>
</dbReference>
<evidence type="ECO:0000259" key="7">
    <source>
        <dbReference type="PROSITE" id="PS50850"/>
    </source>
</evidence>
<feature type="transmembrane region" description="Helical" evidence="6">
    <location>
        <begin position="189"/>
        <end position="210"/>
    </location>
</feature>
<dbReference type="InterPro" id="IPR011701">
    <property type="entry name" value="MFS"/>
</dbReference>
<evidence type="ECO:0000256" key="4">
    <source>
        <dbReference type="ARBA" id="ARBA00022989"/>
    </source>
</evidence>
<keyword evidence="3 6" id="KW-0812">Transmembrane</keyword>
<reference evidence="8" key="1">
    <citation type="submission" date="2024-05" db="EMBL/GenBank/DDBJ databases">
        <title>Isolation and characterization of Sporomusa carbonis sp. nov., a carboxydotrophic hydrogenogen in the genus of Sporomusa isolated from a charcoal burning pile.</title>
        <authorList>
            <person name="Boeer T."/>
            <person name="Rosenbaum F."/>
            <person name="Eysell L."/>
            <person name="Mueller V."/>
            <person name="Daniel R."/>
            <person name="Poehlein A."/>
        </authorList>
    </citation>
    <scope>NUCLEOTIDE SEQUENCE [LARGE SCALE GENOMIC DNA]</scope>
    <source>
        <strain evidence="8">DSM 3132</strain>
    </source>
</reference>
<organism evidence="8 9">
    <name type="scientific">Sporomusa acidovorans (strain ATCC 49682 / DSM 3132 / Mol)</name>
    <dbReference type="NCBI Taxonomy" id="1123286"/>
    <lineage>
        <taxon>Bacteria</taxon>
        <taxon>Bacillati</taxon>
        <taxon>Bacillota</taxon>
        <taxon>Negativicutes</taxon>
        <taxon>Selenomonadales</taxon>
        <taxon>Sporomusaceae</taxon>
        <taxon>Sporomusa</taxon>
    </lineage>
</organism>
<proteinExistence type="predicted"/>
<feature type="transmembrane region" description="Helical" evidence="6">
    <location>
        <begin position="323"/>
        <end position="343"/>
    </location>
</feature>
<feature type="transmembrane region" description="Helical" evidence="6">
    <location>
        <begin position="408"/>
        <end position="430"/>
    </location>
</feature>
<dbReference type="PANTHER" id="PTHR43791:SF36">
    <property type="entry name" value="TRANSPORTER, PUTATIVE (AFU_ORTHOLOGUE AFUA_6G08340)-RELATED"/>
    <property type="match status" value="1"/>
</dbReference>
<dbReference type="EMBL" id="CP155571">
    <property type="protein sequence ID" value="XFO73888.1"/>
    <property type="molecule type" value="Genomic_DNA"/>
</dbReference>
<feature type="transmembrane region" description="Helical" evidence="6">
    <location>
        <begin position="154"/>
        <end position="177"/>
    </location>
</feature>
<feature type="transmembrane region" description="Helical" evidence="6">
    <location>
        <begin position="349"/>
        <end position="369"/>
    </location>
</feature>
<dbReference type="RefSeq" id="WP_093794091.1">
    <property type="nucleotide sequence ID" value="NZ_CP155571.1"/>
</dbReference>
<accession>A0ABZ3J766</accession>
<keyword evidence="2" id="KW-0813">Transport</keyword>
<dbReference type="Proteomes" id="UP000216052">
    <property type="component" value="Chromosome"/>
</dbReference>
<name>A0ABZ3J766_SPOA4</name>
<evidence type="ECO:0000256" key="2">
    <source>
        <dbReference type="ARBA" id="ARBA00022448"/>
    </source>
</evidence>
<dbReference type="PROSITE" id="PS50850">
    <property type="entry name" value="MFS"/>
    <property type="match status" value="1"/>
</dbReference>
<evidence type="ECO:0000313" key="9">
    <source>
        <dbReference type="Proteomes" id="UP000216052"/>
    </source>
</evidence>
<feature type="transmembrane region" description="Helical" evidence="6">
    <location>
        <begin position="64"/>
        <end position="84"/>
    </location>
</feature>
<dbReference type="InterPro" id="IPR020846">
    <property type="entry name" value="MFS_dom"/>
</dbReference>
<evidence type="ECO:0000256" key="5">
    <source>
        <dbReference type="ARBA" id="ARBA00023136"/>
    </source>
</evidence>
<sequence length="446" mass="48747">MNPVTSNETVGLAIDSQTASRILGKVKWRILSLAFLLYFFNVVDRLNIGYAALQMNKSLNISPVDFGTVASMFFITYLLFQVPANMILERSRANRWIGFILIAWGAVTVATFFVKDVTQLTICRLLLGVFESGFFPGMIYYFSCWFPSRELGKVTAVFMVAASVSSAVASPISGWIVQNANWMGYEGWRWLFAVEGIPTLLLGIVAVFAMTNSPKEAKWLTPAEQDWLINEIEADKKGKGAVDRLGVKQIITNGTLWRLAGIYGFVQAAQQAGTSWMPTIVKTFSSNFSDAQVGVIMAMPFICASIVMPIWGAHSDKQQERKYHTGIACLVFAFAFVIMALANNLVVKLIGLALFGVGAFSYYGPFWALPSMTLPPAAIAVGVAVINSSSSLGGFIGNIANGYIAKEFGLNGTLFFSVFLCLVSTVLVVTMRIPSKGKSKIEKFSD</sequence>
<feature type="domain" description="Major facilitator superfamily (MFS) profile" evidence="7">
    <location>
        <begin position="30"/>
        <end position="436"/>
    </location>
</feature>
<keyword evidence="5 6" id="KW-0472">Membrane</keyword>
<evidence type="ECO:0000256" key="6">
    <source>
        <dbReference type="SAM" id="Phobius"/>
    </source>
</evidence>
<feature type="transmembrane region" description="Helical" evidence="6">
    <location>
        <begin position="376"/>
        <end position="396"/>
    </location>
</feature>
<dbReference type="Pfam" id="PF07690">
    <property type="entry name" value="MFS_1"/>
    <property type="match status" value="1"/>
</dbReference>
<feature type="transmembrane region" description="Helical" evidence="6">
    <location>
        <begin position="96"/>
        <end position="114"/>
    </location>
</feature>
<evidence type="ECO:0000256" key="3">
    <source>
        <dbReference type="ARBA" id="ARBA00022692"/>
    </source>
</evidence>
<evidence type="ECO:0000256" key="1">
    <source>
        <dbReference type="ARBA" id="ARBA00004651"/>
    </source>
</evidence>
<feature type="transmembrane region" description="Helical" evidence="6">
    <location>
        <begin position="26"/>
        <end position="43"/>
    </location>
</feature>